<accession>A0A1T0B4T4</accession>
<keyword evidence="1" id="KW-1133">Transmembrane helix</keyword>
<name>A0A1T0B4T4_9PAST</name>
<evidence type="ECO:0000256" key="1">
    <source>
        <dbReference type="SAM" id="Phobius"/>
    </source>
</evidence>
<protein>
    <submittedName>
        <fullName evidence="2">Uncharacterized protein</fullName>
    </submittedName>
</protein>
<dbReference type="AlphaFoldDB" id="A0A1T0B4T4"/>
<keyword evidence="1" id="KW-0812">Transmembrane</keyword>
<feature type="transmembrane region" description="Helical" evidence="1">
    <location>
        <begin position="12"/>
        <end position="32"/>
    </location>
</feature>
<sequence>MMKKQIKMIKTSILFRIIRSSILVTFLINVHFFIEQGFVFDYDVFISIIKYIPFLCVFSCVIMFLKSKL</sequence>
<dbReference type="STRING" id="123822.B0188_04615"/>
<comment type="caution">
    <text evidence="2">The sequence shown here is derived from an EMBL/GenBank/DDBJ whole genome shotgun (WGS) entry which is preliminary data.</text>
</comment>
<keyword evidence="3" id="KW-1185">Reference proteome</keyword>
<evidence type="ECO:0000313" key="3">
    <source>
        <dbReference type="Proteomes" id="UP000190023"/>
    </source>
</evidence>
<evidence type="ECO:0000313" key="2">
    <source>
        <dbReference type="EMBL" id="OOS05094.1"/>
    </source>
</evidence>
<organism evidence="2 3">
    <name type="scientific">[Haemophilus] felis</name>
    <dbReference type="NCBI Taxonomy" id="123822"/>
    <lineage>
        <taxon>Bacteria</taxon>
        <taxon>Pseudomonadati</taxon>
        <taxon>Pseudomonadota</taxon>
        <taxon>Gammaproteobacteria</taxon>
        <taxon>Pasteurellales</taxon>
        <taxon>Pasteurellaceae</taxon>
    </lineage>
</organism>
<proteinExistence type="predicted"/>
<dbReference type="Proteomes" id="UP000190023">
    <property type="component" value="Unassembled WGS sequence"/>
</dbReference>
<feature type="transmembrane region" description="Helical" evidence="1">
    <location>
        <begin position="44"/>
        <end position="65"/>
    </location>
</feature>
<keyword evidence="1" id="KW-0472">Membrane</keyword>
<reference evidence="2 3" key="1">
    <citation type="submission" date="2017-02" db="EMBL/GenBank/DDBJ databases">
        <title>Draft genome sequence of Haemophilus felis CCUG 31170 type strain.</title>
        <authorList>
            <person name="Engstrom-Jakobsson H."/>
            <person name="Salva-Serra F."/>
            <person name="Thorell K."/>
            <person name="Gonzales-Siles L."/>
            <person name="Karlsson R."/>
            <person name="Boulund F."/>
            <person name="Engstrand L."/>
            <person name="Kristiansson E."/>
            <person name="Moore E."/>
        </authorList>
    </citation>
    <scope>NUCLEOTIDE SEQUENCE [LARGE SCALE GENOMIC DNA]</scope>
    <source>
        <strain evidence="2 3">CCUG 31170</strain>
    </source>
</reference>
<dbReference type="EMBL" id="MUYB01000016">
    <property type="protein sequence ID" value="OOS05094.1"/>
    <property type="molecule type" value="Genomic_DNA"/>
</dbReference>
<gene>
    <name evidence="2" type="ORF">B0188_04615</name>
</gene>